<dbReference type="Proteomes" id="UP000275078">
    <property type="component" value="Unassembled WGS sequence"/>
</dbReference>
<proteinExistence type="predicted"/>
<evidence type="ECO:0000313" key="2">
    <source>
        <dbReference type="EMBL" id="RPA73877.1"/>
    </source>
</evidence>
<feature type="compositionally biased region" description="Low complexity" evidence="1">
    <location>
        <begin position="49"/>
        <end position="64"/>
    </location>
</feature>
<gene>
    <name evidence="2" type="ORF">BJ508DRAFT_333647</name>
</gene>
<evidence type="ECO:0000313" key="3">
    <source>
        <dbReference type="Proteomes" id="UP000275078"/>
    </source>
</evidence>
<name>A0A3N4HKU0_ASCIM</name>
<reference evidence="2 3" key="1">
    <citation type="journal article" date="2018" name="Nat. Ecol. Evol.">
        <title>Pezizomycetes genomes reveal the molecular basis of ectomycorrhizal truffle lifestyle.</title>
        <authorList>
            <person name="Murat C."/>
            <person name="Payen T."/>
            <person name="Noel B."/>
            <person name="Kuo A."/>
            <person name="Morin E."/>
            <person name="Chen J."/>
            <person name="Kohler A."/>
            <person name="Krizsan K."/>
            <person name="Balestrini R."/>
            <person name="Da Silva C."/>
            <person name="Montanini B."/>
            <person name="Hainaut M."/>
            <person name="Levati E."/>
            <person name="Barry K.W."/>
            <person name="Belfiori B."/>
            <person name="Cichocki N."/>
            <person name="Clum A."/>
            <person name="Dockter R.B."/>
            <person name="Fauchery L."/>
            <person name="Guy J."/>
            <person name="Iotti M."/>
            <person name="Le Tacon F."/>
            <person name="Lindquist E.A."/>
            <person name="Lipzen A."/>
            <person name="Malagnac F."/>
            <person name="Mello A."/>
            <person name="Molinier V."/>
            <person name="Miyauchi S."/>
            <person name="Poulain J."/>
            <person name="Riccioni C."/>
            <person name="Rubini A."/>
            <person name="Sitrit Y."/>
            <person name="Splivallo R."/>
            <person name="Traeger S."/>
            <person name="Wang M."/>
            <person name="Zifcakova L."/>
            <person name="Wipf D."/>
            <person name="Zambonelli A."/>
            <person name="Paolocci F."/>
            <person name="Nowrousian M."/>
            <person name="Ottonello S."/>
            <person name="Baldrian P."/>
            <person name="Spatafora J.W."/>
            <person name="Henrissat B."/>
            <person name="Nagy L.G."/>
            <person name="Aury J.M."/>
            <person name="Wincker P."/>
            <person name="Grigoriev I.V."/>
            <person name="Bonfante P."/>
            <person name="Martin F.M."/>
        </authorList>
    </citation>
    <scope>NUCLEOTIDE SEQUENCE [LARGE SCALE GENOMIC DNA]</scope>
    <source>
        <strain evidence="2 3">RN42</strain>
    </source>
</reference>
<dbReference type="EMBL" id="ML119808">
    <property type="protein sequence ID" value="RPA73877.1"/>
    <property type="molecule type" value="Genomic_DNA"/>
</dbReference>
<sequence length="545" mass="60687">MSAAACRTFTGVGWARTQTFEKLSVIPDRPNSRRSKKIVGIKEGRISRRTSSSSSTPPQRTPPTMGDHYSQETQVARGTPKTPRVDGGNGLSFSTPNINPNFGQARQQLLYCGKRLLDPAYLPTTDEGFSRLYDHNKYPLIPYSPEIAAVIEELEDQIADEQEEEERRALSSQSPTPGGTPTPTPTPRGSRNKKRKIVRFPTIEQIYNACEERGVNIEDYIIPNMKKLTPEHMELVKAFCRNRMTIAFQWTEAFKNAIVRDALGIDKDHLAFSIAFDTCTDTRSHTQSKILGKAHGYAVQFNTSDTGLKHYTLKHVGKQPTYDDVPGGPGAPGAAKAGKARLPNTAHFPESYQSIEVAMDVFSDIADAVDWNACYKGGKKQKGVNHLGRAIILKSVTCIQAECLNALQNNWTNRQGVYARPINAKGRKDNFKRHDAVLKTVRATDITCAPIIHDPVEIKRREAMVKAGQGALVKQLKEADRVVCLYPLPKYLKGSKKHRKVVEMANEFAENEALLLFGEASLSELEDNGEEEEEEVDEEFPDEEA</sequence>
<dbReference type="AlphaFoldDB" id="A0A3N4HKU0"/>
<feature type="region of interest" description="Disordered" evidence="1">
    <location>
        <begin position="27"/>
        <end position="100"/>
    </location>
</feature>
<feature type="region of interest" description="Disordered" evidence="1">
    <location>
        <begin position="159"/>
        <end position="195"/>
    </location>
</feature>
<feature type="compositionally biased region" description="Polar residues" evidence="1">
    <location>
        <begin position="91"/>
        <end position="100"/>
    </location>
</feature>
<keyword evidence="3" id="KW-1185">Reference proteome</keyword>
<protein>
    <submittedName>
        <fullName evidence="2">Uncharacterized protein</fullName>
    </submittedName>
</protein>
<accession>A0A3N4HKU0</accession>
<organism evidence="2 3">
    <name type="scientific">Ascobolus immersus RN42</name>
    <dbReference type="NCBI Taxonomy" id="1160509"/>
    <lineage>
        <taxon>Eukaryota</taxon>
        <taxon>Fungi</taxon>
        <taxon>Dikarya</taxon>
        <taxon>Ascomycota</taxon>
        <taxon>Pezizomycotina</taxon>
        <taxon>Pezizomycetes</taxon>
        <taxon>Pezizales</taxon>
        <taxon>Ascobolaceae</taxon>
        <taxon>Ascobolus</taxon>
    </lineage>
</organism>
<feature type="region of interest" description="Disordered" evidence="1">
    <location>
        <begin position="524"/>
        <end position="545"/>
    </location>
</feature>
<evidence type="ECO:0000256" key="1">
    <source>
        <dbReference type="SAM" id="MobiDB-lite"/>
    </source>
</evidence>